<name>A0ABX0GWC5_9ACTN</name>
<comment type="caution">
    <text evidence="3">The sequence shown here is derived from an EMBL/GenBank/DDBJ whole genome shotgun (WGS) entry which is preliminary data.</text>
</comment>
<dbReference type="CDD" id="cd02696">
    <property type="entry name" value="MurNAc-LAA"/>
    <property type="match status" value="1"/>
</dbReference>
<reference evidence="3 4" key="1">
    <citation type="submission" date="2020-03" db="EMBL/GenBank/DDBJ databases">
        <title>Two novel Motilibacter sp.</title>
        <authorList>
            <person name="Liu S."/>
        </authorList>
    </citation>
    <scope>NUCLEOTIDE SEQUENCE [LARGE SCALE GENOMIC DNA]</scope>
    <source>
        <strain evidence="3 4">E257</strain>
    </source>
</reference>
<feature type="domain" description="MurNAc-LAA" evidence="2">
    <location>
        <begin position="89"/>
        <end position="217"/>
    </location>
</feature>
<keyword evidence="1" id="KW-0378">Hydrolase</keyword>
<evidence type="ECO:0000313" key="3">
    <source>
        <dbReference type="EMBL" id="NHC13996.1"/>
    </source>
</evidence>
<evidence type="ECO:0000259" key="2">
    <source>
        <dbReference type="SMART" id="SM00646"/>
    </source>
</evidence>
<dbReference type="Gene3D" id="3.40.630.40">
    <property type="entry name" value="Zn-dependent exopeptidases"/>
    <property type="match status" value="1"/>
</dbReference>
<dbReference type="PANTHER" id="PTHR30404:SF0">
    <property type="entry name" value="N-ACETYLMURAMOYL-L-ALANINE AMIDASE AMIC"/>
    <property type="match status" value="1"/>
</dbReference>
<dbReference type="SMART" id="SM00646">
    <property type="entry name" value="Ami_3"/>
    <property type="match status" value="1"/>
</dbReference>
<dbReference type="InterPro" id="IPR002508">
    <property type="entry name" value="MurNAc-LAA_cat"/>
</dbReference>
<dbReference type="Proteomes" id="UP000800981">
    <property type="component" value="Unassembled WGS sequence"/>
</dbReference>
<dbReference type="PANTHER" id="PTHR30404">
    <property type="entry name" value="N-ACETYLMURAMOYL-L-ALANINE AMIDASE"/>
    <property type="match status" value="1"/>
</dbReference>
<evidence type="ECO:0000256" key="1">
    <source>
        <dbReference type="ARBA" id="ARBA00022801"/>
    </source>
</evidence>
<evidence type="ECO:0000313" key="4">
    <source>
        <dbReference type="Proteomes" id="UP000800981"/>
    </source>
</evidence>
<organism evidence="3 4">
    <name type="scientific">Motilibacter deserti</name>
    <dbReference type="NCBI Taxonomy" id="2714956"/>
    <lineage>
        <taxon>Bacteria</taxon>
        <taxon>Bacillati</taxon>
        <taxon>Actinomycetota</taxon>
        <taxon>Actinomycetes</taxon>
        <taxon>Motilibacterales</taxon>
        <taxon>Motilibacteraceae</taxon>
        <taxon>Motilibacter</taxon>
    </lineage>
</organism>
<accession>A0ABX0GWC5</accession>
<dbReference type="InterPro" id="IPR050695">
    <property type="entry name" value="N-acetylmuramoyl_amidase_3"/>
</dbReference>
<proteinExistence type="predicted"/>
<dbReference type="SUPFAM" id="SSF53187">
    <property type="entry name" value="Zn-dependent exopeptidases"/>
    <property type="match status" value="1"/>
</dbReference>
<sequence length="224" mass="23507">MDGRRIVLDPGHNGANARHPEIINRLVEAGGFKKPCNTTGTSTNAGYAEHAFTYDVAVRAAGILRGLGATVTLTRPDDKGVGPCVDRRARIANSRRAEVVVSIHADGASARARGFHVIEPALAPDKGNRRILTSSDGLARALRASFSSVTGLPRATYPGGIREPGLARRSDLAGLNLARQPAAMIECGNMRNSTDARFLSSGSGRGKVARAVAEGVLAYLGAER</sequence>
<dbReference type="EMBL" id="JAANNP010000003">
    <property type="protein sequence ID" value="NHC13996.1"/>
    <property type="molecule type" value="Genomic_DNA"/>
</dbReference>
<keyword evidence="4" id="KW-1185">Reference proteome</keyword>
<dbReference type="Pfam" id="PF01520">
    <property type="entry name" value="Amidase_3"/>
    <property type="match status" value="1"/>
</dbReference>
<protein>
    <submittedName>
        <fullName evidence="3">N-acetylmuramoyl-L-alanine amidase</fullName>
    </submittedName>
</protein>
<gene>
    <name evidence="3" type="ORF">G9H71_09410</name>
</gene>